<keyword evidence="1" id="KW-0472">Membrane</keyword>
<evidence type="ECO:0000256" key="1">
    <source>
        <dbReference type="SAM" id="Phobius"/>
    </source>
</evidence>
<sequence length="67" mass="7412">MNQWKFRWSVAISAFQIFLMISFIVFQPALNALGITAYSLFESTQAILLVLQSVAVAAIGSVIFDGR</sequence>
<name>A0A7X5UZ79_9SPHN</name>
<reference evidence="2 3" key="1">
    <citation type="submission" date="2020-03" db="EMBL/GenBank/DDBJ databases">
        <title>Genomic Encyclopedia of Type Strains, Phase IV (KMG-IV): sequencing the most valuable type-strain genomes for metagenomic binning, comparative biology and taxonomic classification.</title>
        <authorList>
            <person name="Goeker M."/>
        </authorList>
    </citation>
    <scope>NUCLEOTIDE SEQUENCE [LARGE SCALE GENOMIC DNA]</scope>
    <source>
        <strain evidence="2 3">DSM 4733</strain>
    </source>
</reference>
<dbReference type="Proteomes" id="UP000564677">
    <property type="component" value="Unassembled WGS sequence"/>
</dbReference>
<proteinExistence type="predicted"/>
<accession>A0A7X5UZ79</accession>
<dbReference type="AlphaFoldDB" id="A0A7X5UZ79"/>
<feature type="transmembrane region" description="Helical" evidence="1">
    <location>
        <begin position="46"/>
        <end position="64"/>
    </location>
</feature>
<protein>
    <submittedName>
        <fullName evidence="2">Uncharacterized protein</fullName>
    </submittedName>
</protein>
<keyword evidence="3" id="KW-1185">Reference proteome</keyword>
<dbReference type="EMBL" id="JAASQV010000001">
    <property type="protein sequence ID" value="NIJ64989.1"/>
    <property type="molecule type" value="Genomic_DNA"/>
</dbReference>
<dbReference type="RefSeq" id="WP_167299278.1">
    <property type="nucleotide sequence ID" value="NZ_JAASQV010000001.1"/>
</dbReference>
<evidence type="ECO:0000313" key="2">
    <source>
        <dbReference type="EMBL" id="NIJ64989.1"/>
    </source>
</evidence>
<evidence type="ECO:0000313" key="3">
    <source>
        <dbReference type="Proteomes" id="UP000564677"/>
    </source>
</evidence>
<keyword evidence="1" id="KW-1133">Transmembrane helix</keyword>
<keyword evidence="1" id="KW-0812">Transmembrane</keyword>
<organism evidence="2 3">
    <name type="scientific">Sphingomonas leidyi</name>
    <dbReference type="NCBI Taxonomy" id="68569"/>
    <lineage>
        <taxon>Bacteria</taxon>
        <taxon>Pseudomonadati</taxon>
        <taxon>Pseudomonadota</taxon>
        <taxon>Alphaproteobacteria</taxon>
        <taxon>Sphingomonadales</taxon>
        <taxon>Sphingomonadaceae</taxon>
        <taxon>Sphingomonas</taxon>
    </lineage>
</organism>
<gene>
    <name evidence="2" type="ORF">FHR20_001920</name>
</gene>
<comment type="caution">
    <text evidence="2">The sequence shown here is derived from an EMBL/GenBank/DDBJ whole genome shotgun (WGS) entry which is preliminary data.</text>
</comment>
<feature type="transmembrane region" description="Helical" evidence="1">
    <location>
        <begin position="7"/>
        <end position="26"/>
    </location>
</feature>